<organism evidence="1 2">
    <name type="scientific">Daphnia magna</name>
    <dbReference type="NCBI Taxonomy" id="35525"/>
    <lineage>
        <taxon>Eukaryota</taxon>
        <taxon>Metazoa</taxon>
        <taxon>Ecdysozoa</taxon>
        <taxon>Arthropoda</taxon>
        <taxon>Crustacea</taxon>
        <taxon>Branchiopoda</taxon>
        <taxon>Diplostraca</taxon>
        <taxon>Cladocera</taxon>
        <taxon>Anomopoda</taxon>
        <taxon>Daphniidae</taxon>
        <taxon>Daphnia</taxon>
    </lineage>
</organism>
<evidence type="ECO:0000313" key="1">
    <source>
        <dbReference type="EMBL" id="KAK4005581.1"/>
    </source>
</evidence>
<proteinExistence type="predicted"/>
<dbReference type="Proteomes" id="UP001234178">
    <property type="component" value="Unassembled WGS sequence"/>
</dbReference>
<sequence length="90" mass="10267">MSGHRLETTSFAILCPPVFPICHHDYTCFAYWCHTASSWRFYCRVFNGVWCTLVVALCGVLRLNNDVFLLNQEPETSAVLNCILTAMAEF</sequence>
<keyword evidence="2" id="KW-1185">Reference proteome</keyword>
<comment type="caution">
    <text evidence="1">The sequence shown here is derived from an EMBL/GenBank/DDBJ whole genome shotgun (WGS) entry which is preliminary data.</text>
</comment>
<name>A0ABQ9YY56_9CRUS</name>
<evidence type="ECO:0000313" key="2">
    <source>
        <dbReference type="Proteomes" id="UP001234178"/>
    </source>
</evidence>
<protein>
    <submittedName>
        <fullName evidence="1">Uncharacterized protein</fullName>
    </submittedName>
</protein>
<accession>A0ABQ9YY56</accession>
<dbReference type="EMBL" id="JAOYFB010000001">
    <property type="protein sequence ID" value="KAK4005581.1"/>
    <property type="molecule type" value="Genomic_DNA"/>
</dbReference>
<reference evidence="1 2" key="1">
    <citation type="journal article" date="2023" name="Nucleic Acids Res.">
        <title>The hologenome of Daphnia magna reveals possible DNA methylation and microbiome-mediated evolution of the host genome.</title>
        <authorList>
            <person name="Chaturvedi A."/>
            <person name="Li X."/>
            <person name="Dhandapani V."/>
            <person name="Marshall H."/>
            <person name="Kissane S."/>
            <person name="Cuenca-Cambronero M."/>
            <person name="Asole G."/>
            <person name="Calvet F."/>
            <person name="Ruiz-Romero M."/>
            <person name="Marangio P."/>
            <person name="Guigo R."/>
            <person name="Rago D."/>
            <person name="Mirbahai L."/>
            <person name="Eastwood N."/>
            <person name="Colbourne J.K."/>
            <person name="Zhou J."/>
            <person name="Mallon E."/>
            <person name="Orsini L."/>
        </authorList>
    </citation>
    <scope>NUCLEOTIDE SEQUENCE [LARGE SCALE GENOMIC DNA]</scope>
    <source>
        <strain evidence="1">LRV0_1</strain>
    </source>
</reference>
<gene>
    <name evidence="1" type="ORF">OUZ56_007281</name>
</gene>